<evidence type="ECO:0000256" key="3">
    <source>
        <dbReference type="ARBA" id="ARBA00022737"/>
    </source>
</evidence>
<dbReference type="SMART" id="SM00184">
    <property type="entry name" value="RING"/>
    <property type="match status" value="1"/>
</dbReference>
<dbReference type="Gene3D" id="2.120.10.80">
    <property type="entry name" value="Kelch-type beta propeller"/>
    <property type="match status" value="2"/>
</dbReference>
<evidence type="ECO:0000313" key="8">
    <source>
        <dbReference type="Proteomes" id="UP001152795"/>
    </source>
</evidence>
<dbReference type="InterPro" id="IPR013083">
    <property type="entry name" value="Znf_RING/FYVE/PHD"/>
</dbReference>
<dbReference type="InterPro" id="IPR015915">
    <property type="entry name" value="Kelch-typ_b-propeller"/>
</dbReference>
<reference evidence="7" key="1">
    <citation type="submission" date="2020-04" db="EMBL/GenBank/DDBJ databases">
        <authorList>
            <person name="Alioto T."/>
            <person name="Alioto T."/>
            <person name="Gomez Garrido J."/>
        </authorList>
    </citation>
    <scope>NUCLEOTIDE SEQUENCE</scope>
    <source>
        <strain evidence="7">A484AB</strain>
    </source>
</reference>
<keyword evidence="4" id="KW-0863">Zinc-finger</keyword>
<dbReference type="Pfam" id="PF01344">
    <property type="entry name" value="Kelch_1"/>
    <property type="match status" value="2"/>
</dbReference>
<evidence type="ECO:0000256" key="2">
    <source>
        <dbReference type="ARBA" id="ARBA00022723"/>
    </source>
</evidence>
<dbReference type="PROSITE" id="PS51081">
    <property type="entry name" value="ZF_SIAH"/>
    <property type="match status" value="1"/>
</dbReference>
<dbReference type="GO" id="GO:0008270">
    <property type="term" value="F:zinc ion binding"/>
    <property type="evidence" value="ECO:0007669"/>
    <property type="project" value="UniProtKB-KW"/>
</dbReference>
<keyword evidence="8" id="KW-1185">Reference proteome</keyword>
<dbReference type="Gene3D" id="3.30.40.10">
    <property type="entry name" value="Zinc/RING finger domain, C3HC4 (zinc finger)"/>
    <property type="match status" value="2"/>
</dbReference>
<gene>
    <name evidence="7" type="ORF">PACLA_8A026840</name>
</gene>
<organism evidence="7 8">
    <name type="scientific">Paramuricea clavata</name>
    <name type="common">Red gorgonian</name>
    <name type="synonym">Violescent sea-whip</name>
    <dbReference type="NCBI Taxonomy" id="317549"/>
    <lineage>
        <taxon>Eukaryota</taxon>
        <taxon>Metazoa</taxon>
        <taxon>Cnidaria</taxon>
        <taxon>Anthozoa</taxon>
        <taxon>Octocorallia</taxon>
        <taxon>Malacalcyonacea</taxon>
        <taxon>Plexauridae</taxon>
        <taxon>Paramuricea</taxon>
    </lineage>
</organism>
<sequence>MASCVGGYPQERFQYPVDKNFFCPICTDVLKDPVQCHNQHYFCKACITKHLENSKTCPICVEKLTEENLNKPPRIVTDYLDGLIINCDYSERGCTEFLELGNLANHTPMCGYRPVTCPNKRCETTVNMKDLEQHRIEHCEYRLIWCQECDEEMSVKKYGKHTCILSKEIDEMKAMLLEVKDEVTKICKNQNEKLNEIQHALDSKMDELLKEIHLLSSKKGSGKDQGLSPPQAQATSSSSAETDKNIMILGGNNKISLSSVEMYSTSKKTWINLAPTQESRVSSTAHYYEGKVFVTGGHCNGSPVGSIEYMNIRQGQWLPFARRLPVKCHGHNSVIHNDRLWVIGGMLVKQPCSDSIHEMMLNPPYTSKLKCKLQEPLAYHGSEVVGSNILILGGSTTGYHQDAVSHVSLYSTVQNRIRKVQALPFPVMDMTTVKHGDEVIIIGGRNQKNEILNLALAYNYKKSKCRQLPNMKHKRAECAAVISGNKVYVMGGFNWESRYLNSVECLDLANLLWEDLPPMNEAKDKINAVSIPKFLL</sequence>
<comment type="caution">
    <text evidence="7">The sequence shown here is derived from an EMBL/GenBank/DDBJ whole genome shotgun (WGS) entry which is preliminary data.</text>
</comment>
<dbReference type="GO" id="GO:0016874">
    <property type="term" value="F:ligase activity"/>
    <property type="evidence" value="ECO:0007669"/>
    <property type="project" value="UniProtKB-KW"/>
</dbReference>
<keyword evidence="2" id="KW-0479">Metal-binding</keyword>
<accession>A0A7D9EFJ0</accession>
<name>A0A7D9EFJ0_PARCT</name>
<evidence type="ECO:0000256" key="5">
    <source>
        <dbReference type="ARBA" id="ARBA00022833"/>
    </source>
</evidence>
<evidence type="ECO:0000256" key="1">
    <source>
        <dbReference type="ARBA" id="ARBA00022441"/>
    </source>
</evidence>
<dbReference type="InterPro" id="IPR001841">
    <property type="entry name" value="Znf_RING"/>
</dbReference>
<evidence type="ECO:0000256" key="6">
    <source>
        <dbReference type="SAM" id="MobiDB-lite"/>
    </source>
</evidence>
<keyword evidence="7" id="KW-0436">Ligase</keyword>
<dbReference type="PANTHER" id="PTHR46260">
    <property type="entry name" value="RING-TYPE DOMAIN-CONTAINING PROTEIN"/>
    <property type="match status" value="1"/>
</dbReference>
<dbReference type="AlphaFoldDB" id="A0A7D9EFJ0"/>
<protein>
    <submittedName>
        <fullName evidence="7">E3 ubiquitin- ligase PDZRN3-like</fullName>
    </submittedName>
</protein>
<dbReference type="Proteomes" id="UP001152795">
    <property type="component" value="Unassembled WGS sequence"/>
</dbReference>
<keyword evidence="5" id="KW-0862">Zinc</keyword>
<dbReference type="SUPFAM" id="SSF117281">
    <property type="entry name" value="Kelch motif"/>
    <property type="match status" value="2"/>
</dbReference>
<dbReference type="SUPFAM" id="SSF57850">
    <property type="entry name" value="RING/U-box"/>
    <property type="match status" value="1"/>
</dbReference>
<dbReference type="InterPro" id="IPR001293">
    <property type="entry name" value="Znf_TRAF"/>
</dbReference>
<dbReference type="InterPro" id="IPR006652">
    <property type="entry name" value="Kelch_1"/>
</dbReference>
<dbReference type="PROSITE" id="PS50145">
    <property type="entry name" value="ZF_TRAF"/>
    <property type="match status" value="1"/>
</dbReference>
<keyword evidence="1" id="KW-0880">Kelch repeat</keyword>
<dbReference type="EMBL" id="CACRXK020005392">
    <property type="protein sequence ID" value="CAB4006033.1"/>
    <property type="molecule type" value="Genomic_DNA"/>
</dbReference>
<keyword evidence="3" id="KW-0677">Repeat</keyword>
<proteinExistence type="predicted"/>
<dbReference type="Pfam" id="PF13923">
    <property type="entry name" value="zf-C3HC4_2"/>
    <property type="match status" value="1"/>
</dbReference>
<dbReference type="SUPFAM" id="SSF49599">
    <property type="entry name" value="TRAF domain-like"/>
    <property type="match status" value="1"/>
</dbReference>
<dbReference type="OrthoDB" id="45365at2759"/>
<dbReference type="Pfam" id="PF24681">
    <property type="entry name" value="Kelch_KLHDC2_KLHL20_DRC7"/>
    <property type="match status" value="1"/>
</dbReference>
<dbReference type="InterPro" id="IPR051746">
    <property type="entry name" value="Kelch_domain_containing_8"/>
</dbReference>
<dbReference type="PANTHER" id="PTHR46260:SF3">
    <property type="entry name" value="RING-TYPE DOMAIN-CONTAINING PROTEIN"/>
    <property type="match status" value="1"/>
</dbReference>
<evidence type="ECO:0000256" key="4">
    <source>
        <dbReference type="ARBA" id="ARBA00022771"/>
    </source>
</evidence>
<feature type="region of interest" description="Disordered" evidence="6">
    <location>
        <begin position="218"/>
        <end position="243"/>
    </location>
</feature>
<evidence type="ECO:0000313" key="7">
    <source>
        <dbReference type="EMBL" id="CAB4006033.1"/>
    </source>
</evidence>
<dbReference type="InterPro" id="IPR013010">
    <property type="entry name" value="Znf_SIAH"/>
</dbReference>
<dbReference type="PROSITE" id="PS50089">
    <property type="entry name" value="ZF_RING_2"/>
    <property type="match status" value="1"/>
</dbReference>
<dbReference type="SMART" id="SM00612">
    <property type="entry name" value="Kelch"/>
    <property type="match status" value="4"/>
</dbReference>
<feature type="compositionally biased region" description="Low complexity" evidence="6">
    <location>
        <begin position="228"/>
        <end position="240"/>
    </location>
</feature>